<dbReference type="SMART" id="SM00968">
    <property type="entry name" value="SMC_hinge"/>
    <property type="match status" value="1"/>
</dbReference>
<dbReference type="EMBL" id="HE612865">
    <property type="protein sequence ID" value="CCE64895.1"/>
    <property type="molecule type" value="Genomic_DNA"/>
</dbReference>
<feature type="compositionally biased region" description="Basic and acidic residues" evidence="13">
    <location>
        <begin position="1"/>
        <end position="16"/>
    </location>
</feature>
<dbReference type="GO" id="GO:0051301">
    <property type="term" value="P:cell division"/>
    <property type="evidence" value="ECO:0007669"/>
    <property type="project" value="UniProtKB-KW"/>
</dbReference>
<keyword evidence="8" id="KW-0226">DNA condensation</keyword>
<keyword evidence="3" id="KW-0132">Cell division</keyword>
<dbReference type="OMA" id="CPALDNM"/>
<evidence type="ECO:0000256" key="3">
    <source>
        <dbReference type="ARBA" id="ARBA00022618"/>
    </source>
</evidence>
<dbReference type="InterPro" id="IPR024704">
    <property type="entry name" value="SMC"/>
</dbReference>
<keyword evidence="9 11" id="KW-0539">Nucleus</keyword>
<evidence type="ECO:0000313" key="16">
    <source>
        <dbReference type="Proteomes" id="UP000005666"/>
    </source>
</evidence>
<dbReference type="GO" id="GO:0070550">
    <property type="term" value="P:rDNA chromatin condensation"/>
    <property type="evidence" value="ECO:0007669"/>
    <property type="project" value="EnsemblFungi"/>
</dbReference>
<dbReference type="HOGENOM" id="CLU_001042_4_1_1"/>
<keyword evidence="10" id="KW-0131">Cell cycle</keyword>
<dbReference type="PIRSF" id="PIRSF005719">
    <property type="entry name" value="SMC"/>
    <property type="match status" value="1"/>
</dbReference>
<dbReference type="GO" id="GO:0005634">
    <property type="term" value="C:nucleus"/>
    <property type="evidence" value="ECO:0007669"/>
    <property type="project" value="UniProtKB-SubCell"/>
</dbReference>
<evidence type="ECO:0000256" key="2">
    <source>
        <dbReference type="ARBA" id="ARBA00006005"/>
    </source>
</evidence>
<proteinExistence type="inferred from homology"/>
<dbReference type="PANTHER" id="PTHR18937:SF172">
    <property type="entry name" value="STRUCTURAL MAINTENANCE OF CHROMOSOMES PROTEIN"/>
    <property type="match status" value="1"/>
</dbReference>
<feature type="region of interest" description="Disordered" evidence="13">
    <location>
        <begin position="816"/>
        <end position="838"/>
    </location>
</feature>
<dbReference type="OrthoDB" id="5575062at2759"/>
<evidence type="ECO:0000256" key="4">
    <source>
        <dbReference type="ARBA" id="ARBA00022741"/>
    </source>
</evidence>
<dbReference type="Pfam" id="PF02463">
    <property type="entry name" value="SMC_N"/>
    <property type="match status" value="1"/>
</dbReference>
<keyword evidence="6" id="KW-0067">ATP-binding</keyword>
<dbReference type="eggNOG" id="KOG0996">
    <property type="taxonomic scope" value="Eukaryota"/>
</dbReference>
<dbReference type="GO" id="GO:0003682">
    <property type="term" value="F:chromatin binding"/>
    <property type="evidence" value="ECO:0007669"/>
    <property type="project" value="EnsemblFungi"/>
</dbReference>
<dbReference type="FunFam" id="3.40.50.300:FF:000585">
    <property type="entry name" value="Structural maintenance of chromosomes 4"/>
    <property type="match status" value="1"/>
</dbReference>
<dbReference type="SUPFAM" id="SSF75553">
    <property type="entry name" value="Smc hinge domain"/>
    <property type="match status" value="1"/>
</dbReference>
<feature type="compositionally biased region" description="Low complexity" evidence="13">
    <location>
        <begin position="71"/>
        <end position="86"/>
    </location>
</feature>
<name>G8BYF3_TETPH</name>
<feature type="domain" description="SMC hinge" evidence="14">
    <location>
        <begin position="676"/>
        <end position="789"/>
    </location>
</feature>
<dbReference type="STRING" id="1071381.G8BYF3"/>
<feature type="coiled-coil region" evidence="12">
    <location>
        <begin position="358"/>
        <end position="487"/>
    </location>
</feature>
<evidence type="ECO:0000256" key="9">
    <source>
        <dbReference type="ARBA" id="ARBA00023242"/>
    </source>
</evidence>
<evidence type="ECO:0000259" key="14">
    <source>
        <dbReference type="SMART" id="SM00968"/>
    </source>
</evidence>
<evidence type="ECO:0000256" key="12">
    <source>
        <dbReference type="SAM" id="Coils"/>
    </source>
</evidence>
<dbReference type="InterPro" id="IPR027417">
    <property type="entry name" value="P-loop_NTPase"/>
</dbReference>
<dbReference type="Proteomes" id="UP000005666">
    <property type="component" value="Chromosome 10"/>
</dbReference>
<dbReference type="GO" id="GO:0070058">
    <property type="term" value="P:tRNA gene clustering"/>
    <property type="evidence" value="ECO:0007669"/>
    <property type="project" value="EnsemblFungi"/>
</dbReference>
<evidence type="ECO:0000256" key="11">
    <source>
        <dbReference type="PIRNR" id="PIRNR005719"/>
    </source>
</evidence>
<comment type="similarity">
    <text evidence="2">Belongs to the SMC family. SMC4 subfamily.</text>
</comment>
<evidence type="ECO:0000256" key="13">
    <source>
        <dbReference type="SAM" id="MobiDB-lite"/>
    </source>
</evidence>
<feature type="coiled-coil region" evidence="12">
    <location>
        <begin position="1083"/>
        <end position="1110"/>
    </location>
</feature>
<dbReference type="Pfam" id="PF06470">
    <property type="entry name" value="SMC_hinge"/>
    <property type="match status" value="1"/>
</dbReference>
<feature type="coiled-coil region" evidence="12">
    <location>
        <begin position="555"/>
        <end position="631"/>
    </location>
</feature>
<evidence type="ECO:0000256" key="8">
    <source>
        <dbReference type="ARBA" id="ARBA00023067"/>
    </source>
</evidence>
<feature type="coiled-coil region" evidence="12">
    <location>
        <begin position="935"/>
        <end position="1047"/>
    </location>
</feature>
<gene>
    <name evidence="15" type="primary">TPHA0J00720</name>
    <name evidence="15" type="ordered locus">TPHA_0J00720</name>
</gene>
<evidence type="ECO:0000256" key="5">
    <source>
        <dbReference type="ARBA" id="ARBA00022776"/>
    </source>
</evidence>
<evidence type="ECO:0000256" key="7">
    <source>
        <dbReference type="ARBA" id="ARBA00023054"/>
    </source>
</evidence>
<reference evidence="15 16" key="1">
    <citation type="journal article" date="2011" name="Proc. Natl. Acad. Sci. U.S.A.">
        <title>Evolutionary erosion of yeast sex chromosomes by mating-type switching accidents.</title>
        <authorList>
            <person name="Gordon J.L."/>
            <person name="Armisen D."/>
            <person name="Proux-Wera E."/>
            <person name="Oheigeartaigh S.S."/>
            <person name="Byrne K.P."/>
            <person name="Wolfe K.H."/>
        </authorList>
    </citation>
    <scope>NUCLEOTIDE SEQUENCE [LARGE SCALE GENOMIC DNA]</scope>
    <source>
        <strain evidence="16">ATCC 24235 / CBS 4417 / NBRC 1672 / NRRL Y-8282 / UCD 70-5</strain>
    </source>
</reference>
<dbReference type="RefSeq" id="XP_003687329.1">
    <property type="nucleotide sequence ID" value="XM_003687281.1"/>
</dbReference>
<organism evidence="15 16">
    <name type="scientific">Tetrapisispora phaffii (strain ATCC 24235 / CBS 4417 / NBRC 1672 / NRRL Y-8282 / UCD 70-5)</name>
    <name type="common">Yeast</name>
    <name type="synonym">Fabospora phaffii</name>
    <dbReference type="NCBI Taxonomy" id="1071381"/>
    <lineage>
        <taxon>Eukaryota</taxon>
        <taxon>Fungi</taxon>
        <taxon>Dikarya</taxon>
        <taxon>Ascomycota</taxon>
        <taxon>Saccharomycotina</taxon>
        <taxon>Saccharomycetes</taxon>
        <taxon>Saccharomycetales</taxon>
        <taxon>Saccharomycetaceae</taxon>
        <taxon>Tetrapisispora</taxon>
    </lineage>
</organism>
<dbReference type="InterPro" id="IPR036277">
    <property type="entry name" value="SMC_hinge_sf"/>
</dbReference>
<protein>
    <recommendedName>
        <fullName evidence="11">Structural maintenance of chromosomes protein</fullName>
    </recommendedName>
</protein>
<feature type="coiled-coil region" evidence="12">
    <location>
        <begin position="855"/>
        <end position="903"/>
    </location>
</feature>
<dbReference type="InterPro" id="IPR010935">
    <property type="entry name" value="SMC_hinge"/>
</dbReference>
<comment type="subcellular location">
    <subcellularLocation>
        <location evidence="1 11">Nucleus</location>
    </subcellularLocation>
</comment>
<dbReference type="GO" id="GO:0000796">
    <property type="term" value="C:condensin complex"/>
    <property type="evidence" value="ECO:0007669"/>
    <property type="project" value="EnsemblFungi"/>
</dbReference>
<dbReference type="Gene3D" id="3.30.70.1620">
    <property type="match status" value="1"/>
</dbReference>
<evidence type="ECO:0000256" key="6">
    <source>
        <dbReference type="ARBA" id="ARBA00022840"/>
    </source>
</evidence>
<keyword evidence="5" id="KW-0498">Mitosis</keyword>
<keyword evidence="16" id="KW-1185">Reference proteome</keyword>
<dbReference type="GO" id="GO:0007076">
    <property type="term" value="P:mitotic chromosome condensation"/>
    <property type="evidence" value="ECO:0007669"/>
    <property type="project" value="EnsemblFungi"/>
</dbReference>
<dbReference type="Gene3D" id="3.40.50.300">
    <property type="entry name" value="P-loop containing nucleotide triphosphate hydrolases"/>
    <property type="match status" value="2"/>
</dbReference>
<dbReference type="GeneID" id="11533047"/>
<evidence type="ECO:0000256" key="10">
    <source>
        <dbReference type="ARBA" id="ARBA00023306"/>
    </source>
</evidence>
<dbReference type="GO" id="GO:0005524">
    <property type="term" value="F:ATP binding"/>
    <property type="evidence" value="ECO:0007669"/>
    <property type="project" value="UniProtKB-KW"/>
</dbReference>
<evidence type="ECO:0000313" key="15">
    <source>
        <dbReference type="EMBL" id="CCE64895.1"/>
    </source>
</evidence>
<dbReference type="SUPFAM" id="SSF52540">
    <property type="entry name" value="P-loop containing nucleoside triphosphate hydrolases"/>
    <property type="match status" value="1"/>
</dbReference>
<dbReference type="PANTHER" id="PTHR18937">
    <property type="entry name" value="STRUCTURAL MAINTENANCE OF CHROMOSOMES SMC FAMILY MEMBER"/>
    <property type="match status" value="1"/>
</dbReference>
<feature type="region of interest" description="Disordered" evidence="13">
    <location>
        <begin position="1"/>
        <end position="43"/>
    </location>
</feature>
<keyword evidence="7 12" id="KW-0175">Coiled coil</keyword>
<dbReference type="FunFam" id="3.40.50.300:FF:000481">
    <property type="entry name" value="Structural maintenance of chromosomes 4"/>
    <property type="match status" value="1"/>
</dbReference>
<dbReference type="GO" id="GO:0016887">
    <property type="term" value="F:ATP hydrolysis activity"/>
    <property type="evidence" value="ECO:0007669"/>
    <property type="project" value="EnsemblFungi"/>
</dbReference>
<keyword evidence="4" id="KW-0547">Nucleotide-binding</keyword>
<sequence length="1393" mass="160119">MSALPDAKKQKVKDIESNSPLNNDIPKIAQSRNDSPLQVANDPLKSYTPMKVIISNNHSNSISPLPSQLMSSSTQPPSLQHPSSSSRGRAVKAYSQSPPRSPDRSPVRSPTRKLELIQLSPIKNSRSELQKIYSSKQEEKIERICLNKLVLHNFKSYAGTQTIGPFHSSFSAVVGPNGSGKSNVIDSMLFVFGFRANKMRQGKLADLIHKSEEYPDLTSCAVDVHFEYLIDYPDDTTKINPSKQPLIITRRAFKNSTSKYYLNGKESNYKTITALLKEEGIDLDHNRFLILQGEVENIAQMKPKAEKEGDDGLLEYLEDIIGTTKYKELIDKKFIEIEALNDICIERENRFDIIDREKESLESEKESALEYLSKEKEQVIVKSKLIQYKIWQNNIKLSNTLEKITKLEDEYNQEKNKNTELKNKIDELRKLYTKNQDELQALLKDEKELVNAKRSLDSDNVSNTEQLKNIEKKLKKTAKEIEEDLKTISSSNVRLKNFHDNKKLFETQLIELDNNLVTESQLLENIKLDLKDKTVGLSEEILKTEKDLEPWNIKLDELKSEIQIKESEKALFEESKNKLKANIEALEKDVNEKSKLTEDRRKEVKNLMTKLENVSKEVIFGTNELKKANEKLCEMQKILIQDRQKANDARTSLSNVENRSKVLRALLKLQKSGRINGFHGRLGNLGVIDEKYDVAISTACPRLNDIVVDSVECGQQCIEYLRKNNLGHARFILLDKLNKFSMEKISTPRNVPRLFDLIKVNDEKFLPAFYSVLRNTLVANDLKEANAVAYGKTRYRVVTLKGNLIDISGTMSGGGNQASKGAMQLSNSTSKEKSTYSSEEVMEIEKELSIREKNYQNAYNTVQEMEIELRNLKESEPKIELEISKLNFEIDSLENECSLKRKQLNEPNASFSIEDNMSADITEMDNALYTLNEKQKLIESQMKSKKDRIKELQDKIMKIGGIKLQMQNSKVDSLQEQKKILIKKQKSEKAGIMKIESDVRKLSKKLKESESDNTKLNEKKIALENELKNIEELLAQNENNMNCIQDKKFTLREKSEITMNELTEMEGLLSEFKTLEVEYKIKSEKLASLLNQIKKILKALEEDHSSLSIREVAYDLDLLNIKEQEAQKIKTELYADFEQNQSNDVINDEMIIEDNNNEIAKGIPSYMESDFKQFDISSLEAELVQLQDYFEIAKVDLDILEEYTRRMIEYRQRKYDLNQSVEQRDKVRKELEDLKKCRFNEFMESFNIISMTLKEMYQIITMGGNAELELVDSLDPFSEGVTFSVMPPKKSWRNISNLSGGEKTLSSLALVFALHKYKPTPLYVMDEIDAALDFRNVSIVANYIKERTKNAQFIVISLRNNMFELAEQLVGIYKNVNQTKSATLKNNDILCRK</sequence>
<dbReference type="KEGG" id="tpf:TPHA_0J00720"/>
<dbReference type="InterPro" id="IPR003395">
    <property type="entry name" value="RecF/RecN/SMC_N"/>
</dbReference>
<accession>G8BYF3</accession>
<evidence type="ECO:0000256" key="1">
    <source>
        <dbReference type="ARBA" id="ARBA00004123"/>
    </source>
</evidence>
<feature type="region of interest" description="Disordered" evidence="13">
    <location>
        <begin position="58"/>
        <end position="113"/>
    </location>
</feature>
<dbReference type="Gene3D" id="1.20.1060.20">
    <property type="match status" value="1"/>
</dbReference>